<dbReference type="Proteomes" id="UP000076078">
    <property type="component" value="Unassembled WGS sequence"/>
</dbReference>
<sequence length="166" mass="18655">MSSSKSKLNSPNDKNQNLVENLVKTERDFKRSFIFSVIGGLFASLASVFGKIVVDATFLSNFFSQDTTQWLLRAISISGIFISTTLQWRYAAKGMDLAYSTLTSTVITTASNFFFTAFFGWLFFKETFTYTWWVGASFITAGLLLMNSDNVELPPKSKSTHSKKNK</sequence>
<protein>
    <recommendedName>
        <fullName evidence="4">Transmembrane protein</fullName>
    </recommendedName>
</protein>
<keyword evidence="3" id="KW-1185">Reference proteome</keyword>
<evidence type="ECO:0008006" key="4">
    <source>
        <dbReference type="Google" id="ProtNLM"/>
    </source>
</evidence>
<comment type="caution">
    <text evidence="2">The sequence shown here is derived from an EMBL/GenBank/DDBJ whole genome shotgun (WGS) entry which is preliminary data.</text>
</comment>
<name>A0A152A5S0_TIELA</name>
<feature type="transmembrane region" description="Helical" evidence="1">
    <location>
        <begin position="102"/>
        <end position="124"/>
    </location>
</feature>
<feature type="transmembrane region" description="Helical" evidence="1">
    <location>
        <begin position="130"/>
        <end position="148"/>
    </location>
</feature>
<dbReference type="PANTHER" id="PTHR31965:SF1">
    <property type="entry name" value="TRANSMEMBRANE PROTEIN 42"/>
    <property type="match status" value="1"/>
</dbReference>
<dbReference type="Gene3D" id="1.10.3730.20">
    <property type="match status" value="1"/>
</dbReference>
<keyword evidence="1" id="KW-0812">Transmembrane</keyword>
<gene>
    <name evidence="2" type="ORF">DLAC_01421</name>
</gene>
<dbReference type="OMA" id="QIALWWV"/>
<dbReference type="EMBL" id="LODT01000006">
    <property type="protein sequence ID" value="KYR01441.1"/>
    <property type="molecule type" value="Genomic_DNA"/>
</dbReference>
<keyword evidence="1" id="KW-0472">Membrane</keyword>
<evidence type="ECO:0000256" key="1">
    <source>
        <dbReference type="SAM" id="Phobius"/>
    </source>
</evidence>
<evidence type="ECO:0000313" key="3">
    <source>
        <dbReference type="Proteomes" id="UP000076078"/>
    </source>
</evidence>
<dbReference type="PANTHER" id="PTHR31965">
    <property type="entry name" value="TRANSMEMBRANE PROTEIN 42"/>
    <property type="match status" value="1"/>
</dbReference>
<organism evidence="2 3">
    <name type="scientific">Tieghemostelium lacteum</name>
    <name type="common">Slime mold</name>
    <name type="synonym">Dictyostelium lacteum</name>
    <dbReference type="NCBI Taxonomy" id="361077"/>
    <lineage>
        <taxon>Eukaryota</taxon>
        <taxon>Amoebozoa</taxon>
        <taxon>Evosea</taxon>
        <taxon>Eumycetozoa</taxon>
        <taxon>Dictyostelia</taxon>
        <taxon>Dictyosteliales</taxon>
        <taxon>Raperosteliaceae</taxon>
        <taxon>Tieghemostelium</taxon>
    </lineage>
</organism>
<dbReference type="OrthoDB" id="5854584at2759"/>
<proteinExistence type="predicted"/>
<feature type="transmembrane region" description="Helical" evidence="1">
    <location>
        <begin position="70"/>
        <end position="90"/>
    </location>
</feature>
<dbReference type="InParanoid" id="A0A152A5S0"/>
<reference evidence="2 3" key="1">
    <citation type="submission" date="2015-12" db="EMBL/GenBank/DDBJ databases">
        <title>Dictyostelia acquired genes for synthesis and detection of signals that induce cell-type specialization by lateral gene transfer from prokaryotes.</title>
        <authorList>
            <person name="Gloeckner G."/>
            <person name="Schaap P."/>
        </authorList>
    </citation>
    <scope>NUCLEOTIDE SEQUENCE [LARGE SCALE GENOMIC DNA]</scope>
    <source>
        <strain evidence="2 3">TK</strain>
    </source>
</reference>
<dbReference type="AlphaFoldDB" id="A0A152A5S0"/>
<evidence type="ECO:0000313" key="2">
    <source>
        <dbReference type="EMBL" id="KYR01441.1"/>
    </source>
</evidence>
<dbReference type="InterPro" id="IPR039632">
    <property type="entry name" value="TMEM42"/>
</dbReference>
<feature type="transmembrane region" description="Helical" evidence="1">
    <location>
        <begin position="32"/>
        <end position="50"/>
    </location>
</feature>
<keyword evidence="1" id="KW-1133">Transmembrane helix</keyword>
<accession>A0A152A5S0</accession>
<dbReference type="SUPFAM" id="SSF103481">
    <property type="entry name" value="Multidrug resistance efflux transporter EmrE"/>
    <property type="match status" value="1"/>
</dbReference>
<dbReference type="InterPro" id="IPR037185">
    <property type="entry name" value="EmrE-like"/>
</dbReference>